<accession>A0A2H3KRX9</accession>
<dbReference type="Proteomes" id="UP000220828">
    <property type="component" value="Unassembled WGS sequence"/>
</dbReference>
<evidence type="ECO:0000313" key="2">
    <source>
        <dbReference type="Proteomes" id="UP000220828"/>
    </source>
</evidence>
<dbReference type="EMBL" id="PCMW01000034">
    <property type="protein sequence ID" value="PDS24879.1"/>
    <property type="molecule type" value="Genomic_DNA"/>
</dbReference>
<reference evidence="1 2" key="1">
    <citation type="submission" date="2017-09" db="EMBL/GenBank/DDBJ databases">
        <title>Whole genomes of Flavobacteriaceae.</title>
        <authorList>
            <person name="Stine C."/>
            <person name="Li C."/>
            <person name="Tadesse D."/>
        </authorList>
    </citation>
    <scope>NUCLEOTIDE SEQUENCE [LARGE SCALE GENOMIC DNA]</scope>
    <source>
        <strain evidence="1 2">ATCC 35036</strain>
    </source>
</reference>
<comment type="caution">
    <text evidence="1">The sequence shown here is derived from an EMBL/GenBank/DDBJ whole genome shotgun (WGS) entry which is preliminary data.</text>
</comment>
<proteinExistence type="predicted"/>
<sequence length="149" mass="17697">MRYEKHFFLFLILMSKSAKSQSQFESNQIKVNFGEGINSEKTSINVSQGIGWKVKIFPLFTQNQIITNAIPNDAGIYRLTINYADQLIYQEIFIYRNTPKDEKLKFYLYIEQNRIFCKIKSEYAFELNKEIVLYPINEEMNNILNQIKE</sequence>
<protein>
    <submittedName>
        <fullName evidence="1">Uncharacterized protein</fullName>
    </submittedName>
</protein>
<organism evidence="1 2">
    <name type="scientific">Flavobacterium branchiophilum</name>
    <dbReference type="NCBI Taxonomy" id="55197"/>
    <lineage>
        <taxon>Bacteria</taxon>
        <taxon>Pseudomonadati</taxon>
        <taxon>Bacteroidota</taxon>
        <taxon>Flavobacteriia</taxon>
        <taxon>Flavobacteriales</taxon>
        <taxon>Flavobacteriaceae</taxon>
        <taxon>Flavobacterium</taxon>
    </lineage>
</organism>
<evidence type="ECO:0000313" key="1">
    <source>
        <dbReference type="EMBL" id="PDS24879.1"/>
    </source>
</evidence>
<gene>
    <name evidence="1" type="ORF">B0A77_06360</name>
</gene>
<dbReference type="AlphaFoldDB" id="A0A2H3KRX9"/>
<name>A0A2H3KRX9_9FLAO</name>